<sequence>MSRVGSSHALMSLGHQRVELVVVPLVPCVSRVGSFHTLTCVMATALLIPAEFLRFELR</sequence>
<dbReference type="EMBL" id="KQ993052">
    <property type="protein sequence ID" value="KZV49422.1"/>
    <property type="molecule type" value="Genomic_DNA"/>
</dbReference>
<dbReference type="Proteomes" id="UP000250235">
    <property type="component" value="Unassembled WGS sequence"/>
</dbReference>
<keyword evidence="2" id="KW-1185">Reference proteome</keyword>
<proteinExistence type="predicted"/>
<protein>
    <submittedName>
        <fullName evidence="1">Uncharacterized protein</fullName>
    </submittedName>
</protein>
<gene>
    <name evidence="1" type="ORF">F511_36635</name>
</gene>
<evidence type="ECO:0000313" key="1">
    <source>
        <dbReference type="EMBL" id="KZV49422.1"/>
    </source>
</evidence>
<accession>A0A2Z7CQT0</accession>
<dbReference type="AlphaFoldDB" id="A0A2Z7CQT0"/>
<evidence type="ECO:0000313" key="2">
    <source>
        <dbReference type="Proteomes" id="UP000250235"/>
    </source>
</evidence>
<reference evidence="1 2" key="1">
    <citation type="journal article" date="2015" name="Proc. Natl. Acad. Sci. U.S.A.">
        <title>The resurrection genome of Boea hygrometrica: A blueprint for survival of dehydration.</title>
        <authorList>
            <person name="Xiao L."/>
            <person name="Yang G."/>
            <person name="Zhang L."/>
            <person name="Yang X."/>
            <person name="Zhao S."/>
            <person name="Ji Z."/>
            <person name="Zhou Q."/>
            <person name="Hu M."/>
            <person name="Wang Y."/>
            <person name="Chen M."/>
            <person name="Xu Y."/>
            <person name="Jin H."/>
            <person name="Xiao X."/>
            <person name="Hu G."/>
            <person name="Bao F."/>
            <person name="Hu Y."/>
            <person name="Wan P."/>
            <person name="Li L."/>
            <person name="Deng X."/>
            <person name="Kuang T."/>
            <person name="Xiang C."/>
            <person name="Zhu J.K."/>
            <person name="Oliver M.J."/>
            <person name="He Y."/>
        </authorList>
    </citation>
    <scope>NUCLEOTIDE SEQUENCE [LARGE SCALE GENOMIC DNA]</scope>
    <source>
        <strain evidence="2">cv. XS01</strain>
    </source>
</reference>
<organism evidence="1 2">
    <name type="scientific">Dorcoceras hygrometricum</name>
    <dbReference type="NCBI Taxonomy" id="472368"/>
    <lineage>
        <taxon>Eukaryota</taxon>
        <taxon>Viridiplantae</taxon>
        <taxon>Streptophyta</taxon>
        <taxon>Embryophyta</taxon>
        <taxon>Tracheophyta</taxon>
        <taxon>Spermatophyta</taxon>
        <taxon>Magnoliopsida</taxon>
        <taxon>eudicotyledons</taxon>
        <taxon>Gunneridae</taxon>
        <taxon>Pentapetalae</taxon>
        <taxon>asterids</taxon>
        <taxon>lamiids</taxon>
        <taxon>Lamiales</taxon>
        <taxon>Gesneriaceae</taxon>
        <taxon>Didymocarpoideae</taxon>
        <taxon>Trichosporeae</taxon>
        <taxon>Loxocarpinae</taxon>
        <taxon>Dorcoceras</taxon>
    </lineage>
</organism>
<name>A0A2Z7CQT0_9LAMI</name>